<dbReference type="Pfam" id="PF25595">
    <property type="entry name" value="Phage_TTP_16"/>
    <property type="match status" value="1"/>
</dbReference>
<sequence length="44" mass="4553">MTRYVFEGTGEVWLVPTISSPGAPTAAELNAGTDLTGQMVGDLV</sequence>
<dbReference type="EMBL" id="LAZR01041012">
    <property type="protein sequence ID" value="KKL13062.1"/>
    <property type="molecule type" value="Genomic_DNA"/>
</dbReference>
<organism evidence="1">
    <name type="scientific">marine sediment metagenome</name>
    <dbReference type="NCBI Taxonomy" id="412755"/>
    <lineage>
        <taxon>unclassified sequences</taxon>
        <taxon>metagenomes</taxon>
        <taxon>ecological metagenomes</taxon>
    </lineage>
</organism>
<protein>
    <submittedName>
        <fullName evidence="1">Uncharacterized protein</fullName>
    </submittedName>
</protein>
<dbReference type="InterPro" id="IPR058009">
    <property type="entry name" value="TTP_Phage_16"/>
</dbReference>
<accession>A0A0F9BGX2</accession>
<evidence type="ECO:0000313" key="1">
    <source>
        <dbReference type="EMBL" id="KKL13062.1"/>
    </source>
</evidence>
<dbReference type="AlphaFoldDB" id="A0A0F9BGX2"/>
<reference evidence="1" key="1">
    <citation type="journal article" date="2015" name="Nature">
        <title>Complex archaea that bridge the gap between prokaryotes and eukaryotes.</title>
        <authorList>
            <person name="Spang A."/>
            <person name="Saw J.H."/>
            <person name="Jorgensen S.L."/>
            <person name="Zaremba-Niedzwiedzka K."/>
            <person name="Martijn J."/>
            <person name="Lind A.E."/>
            <person name="van Eijk R."/>
            <person name="Schleper C."/>
            <person name="Guy L."/>
            <person name="Ettema T.J."/>
        </authorList>
    </citation>
    <scope>NUCLEOTIDE SEQUENCE</scope>
</reference>
<comment type="caution">
    <text evidence="1">The sequence shown here is derived from an EMBL/GenBank/DDBJ whole genome shotgun (WGS) entry which is preliminary data.</text>
</comment>
<name>A0A0F9BGX2_9ZZZZ</name>
<gene>
    <name evidence="1" type="ORF">LCGC14_2529540</name>
</gene>
<proteinExistence type="predicted"/>
<feature type="non-terminal residue" evidence="1">
    <location>
        <position position="44"/>
    </location>
</feature>